<gene>
    <name evidence="4" type="primary">LOC115170066</name>
</gene>
<sequence length="270" mass="28479">LLVGQYAPTGIRQPVSLHPSPPGTQNVPTIVPSASSATTLAPTVMPNLTASLLPGQQARDGRGAQGLPAAGFSHVEEGQPPAFSEKNLMKIPESLQLANNPSVNSLFGIAIDGDEDSASGASVVAIDNKIEQAMDLVKSHLMYAVREEVEVLKEQIKELFERNSMLEQENAVLKSLANSDQLSELSVRPAATNSSCSTPPQQGVAWPPQPSAVLLCLFGFPSVNAIIAREGRGLFLWGAMLEPGLVECCVRACGPDPPPSPHHKGVVQLT</sequence>
<reference evidence="4" key="1">
    <citation type="submission" date="2025-08" db="UniProtKB">
        <authorList>
            <consortium name="Ensembl"/>
        </authorList>
    </citation>
    <scope>IDENTIFICATION</scope>
</reference>
<feature type="region of interest" description="Disordered" evidence="3">
    <location>
        <begin position="1"/>
        <end position="25"/>
    </location>
</feature>
<dbReference type="InParanoid" id="A0A674CUY0"/>
<name>A0A674CUY0_SALTR</name>
<dbReference type="GO" id="GO:0006357">
    <property type="term" value="P:regulation of transcription by RNA polymerase II"/>
    <property type="evidence" value="ECO:0007669"/>
    <property type="project" value="InterPro"/>
</dbReference>
<dbReference type="Gene3D" id="1.20.5.490">
    <property type="entry name" value="Single helix bin"/>
    <property type="match status" value="1"/>
</dbReference>
<dbReference type="InterPro" id="IPR053049">
    <property type="entry name" value="TSC22_domain_protein_2"/>
</dbReference>
<dbReference type="SUPFAM" id="SSF58026">
    <property type="entry name" value="Delta-sleep-inducing peptide immunoreactive peptide"/>
    <property type="match status" value="1"/>
</dbReference>
<dbReference type="FunFam" id="1.20.5.490:FF:000002">
    <property type="entry name" value="TSC22 domain family, member 1"/>
    <property type="match status" value="1"/>
</dbReference>
<dbReference type="PANTHER" id="PTHR46894:SF1">
    <property type="entry name" value="TSC22 DOMAIN FAMILY PROTEIN 2"/>
    <property type="match status" value="1"/>
</dbReference>
<reference evidence="4" key="2">
    <citation type="submission" date="2025-09" db="UniProtKB">
        <authorList>
            <consortium name="Ensembl"/>
        </authorList>
    </citation>
    <scope>IDENTIFICATION</scope>
</reference>
<dbReference type="PROSITE" id="PS01289">
    <property type="entry name" value="TSC22"/>
    <property type="match status" value="1"/>
</dbReference>
<dbReference type="Proteomes" id="UP000472277">
    <property type="component" value="Chromosome 31"/>
</dbReference>
<evidence type="ECO:0000256" key="3">
    <source>
        <dbReference type="SAM" id="MobiDB-lite"/>
    </source>
</evidence>
<dbReference type="Ensembl" id="ENSSTUT00000092847.1">
    <property type="protein sequence ID" value="ENSSTUP00000087229.1"/>
    <property type="gene ID" value="ENSSTUG00000038423.1"/>
</dbReference>
<evidence type="ECO:0000313" key="5">
    <source>
        <dbReference type="Proteomes" id="UP000472277"/>
    </source>
</evidence>
<dbReference type="InterPro" id="IPR000580">
    <property type="entry name" value="TSC22/Bun"/>
</dbReference>
<dbReference type="GeneTree" id="ENSGT00940000159144"/>
<evidence type="ECO:0000256" key="2">
    <source>
        <dbReference type="SAM" id="Coils"/>
    </source>
</evidence>
<protein>
    <submittedName>
        <fullName evidence="4">TSC22 domain family protein 2-like</fullName>
    </submittedName>
</protein>
<comment type="similarity">
    <text evidence="1">Belongs to the TSC-22/Dip/Bun family.</text>
</comment>
<dbReference type="AlphaFoldDB" id="A0A674CUY0"/>
<proteinExistence type="inferred from homology"/>
<feature type="coiled-coil region" evidence="2">
    <location>
        <begin position="142"/>
        <end position="176"/>
    </location>
</feature>
<dbReference type="InterPro" id="IPR047862">
    <property type="entry name" value="TSC22/BUN_CS"/>
</dbReference>
<feature type="region of interest" description="Disordered" evidence="3">
    <location>
        <begin position="54"/>
        <end position="79"/>
    </location>
</feature>
<keyword evidence="2" id="KW-0175">Coiled coil</keyword>
<evidence type="ECO:0000313" key="4">
    <source>
        <dbReference type="Ensembl" id="ENSSTUP00000087229.1"/>
    </source>
</evidence>
<evidence type="ECO:0000256" key="1">
    <source>
        <dbReference type="ARBA" id="ARBA00007908"/>
    </source>
</evidence>
<dbReference type="Pfam" id="PF01166">
    <property type="entry name" value="TSC22"/>
    <property type="match status" value="1"/>
</dbReference>
<accession>A0A674CUY0</accession>
<keyword evidence="5" id="KW-1185">Reference proteome</keyword>
<organism evidence="4 5">
    <name type="scientific">Salmo trutta</name>
    <name type="common">Brown trout</name>
    <dbReference type="NCBI Taxonomy" id="8032"/>
    <lineage>
        <taxon>Eukaryota</taxon>
        <taxon>Metazoa</taxon>
        <taxon>Chordata</taxon>
        <taxon>Craniata</taxon>
        <taxon>Vertebrata</taxon>
        <taxon>Euteleostomi</taxon>
        <taxon>Actinopterygii</taxon>
        <taxon>Neopterygii</taxon>
        <taxon>Teleostei</taxon>
        <taxon>Protacanthopterygii</taxon>
        <taxon>Salmoniformes</taxon>
        <taxon>Salmonidae</taxon>
        <taxon>Salmoninae</taxon>
        <taxon>Salmo</taxon>
    </lineage>
</organism>
<dbReference type="PANTHER" id="PTHR46894">
    <property type="entry name" value="TSC22 DOMAIN FAMILY PROTEIN 2"/>
    <property type="match status" value="1"/>
</dbReference>